<dbReference type="OrthoDB" id="6991302at2"/>
<dbReference type="InterPro" id="IPR028049">
    <property type="entry name" value="Imm-NTF2"/>
</dbReference>
<accession>A0A2S8FTC4</accession>
<feature type="domain" description="NTF2 fold immunity protein" evidence="1">
    <location>
        <begin position="10"/>
        <end position="143"/>
    </location>
</feature>
<dbReference type="EMBL" id="PUIB01000015">
    <property type="protein sequence ID" value="PQO35432.1"/>
    <property type="molecule type" value="Genomic_DNA"/>
</dbReference>
<evidence type="ECO:0000313" key="2">
    <source>
        <dbReference type="EMBL" id="PQO35432.1"/>
    </source>
</evidence>
<name>A0A2S8FTC4_9BACT</name>
<dbReference type="AlphaFoldDB" id="A0A2S8FTC4"/>
<reference evidence="2 3" key="1">
    <citation type="submission" date="2018-02" db="EMBL/GenBank/DDBJ databases">
        <title>Comparative genomes isolates from brazilian mangrove.</title>
        <authorList>
            <person name="Araujo J.E."/>
            <person name="Taketani R.G."/>
            <person name="Silva M.C.P."/>
            <person name="Loureco M.V."/>
            <person name="Andreote F.D."/>
        </authorList>
    </citation>
    <scope>NUCLEOTIDE SEQUENCE [LARGE SCALE GENOMIC DNA]</scope>
    <source>
        <strain evidence="2 3">NAP PRIS-MGV</strain>
    </source>
</reference>
<proteinExistence type="predicted"/>
<sequence length="148" mass="16887">MSEADEAEIRAVLVSFFDAMGAWEADCKRLHYQIKNGEVAGDDKFERITAGFMEVFERFCVLTGKPPKRTFPPDNFVSYYPLKPTYGADLEKIETVEIAGNKANALTQTTPPLLQRYRYELQRGADGWRIKDNRKVLRTDGKFQAADL</sequence>
<comment type="caution">
    <text evidence="2">The sequence shown here is derived from an EMBL/GenBank/DDBJ whole genome shotgun (WGS) entry which is preliminary data.</text>
</comment>
<gene>
    <name evidence="2" type="ORF">C5Y98_13800</name>
</gene>
<dbReference type="Proteomes" id="UP000239388">
    <property type="component" value="Unassembled WGS sequence"/>
</dbReference>
<evidence type="ECO:0000259" key="1">
    <source>
        <dbReference type="Pfam" id="PF15655"/>
    </source>
</evidence>
<evidence type="ECO:0000313" key="3">
    <source>
        <dbReference type="Proteomes" id="UP000239388"/>
    </source>
</evidence>
<dbReference type="RefSeq" id="WP_105354856.1">
    <property type="nucleotide sequence ID" value="NZ_PUIB01000015.1"/>
</dbReference>
<organism evidence="2 3">
    <name type="scientific">Blastopirellula marina</name>
    <dbReference type="NCBI Taxonomy" id="124"/>
    <lineage>
        <taxon>Bacteria</taxon>
        <taxon>Pseudomonadati</taxon>
        <taxon>Planctomycetota</taxon>
        <taxon>Planctomycetia</taxon>
        <taxon>Pirellulales</taxon>
        <taxon>Pirellulaceae</taxon>
        <taxon>Blastopirellula</taxon>
    </lineage>
</organism>
<dbReference type="Pfam" id="PF15655">
    <property type="entry name" value="Imm-NTF2"/>
    <property type="match status" value="1"/>
</dbReference>
<protein>
    <recommendedName>
        <fullName evidence="1">NTF2 fold immunity protein domain-containing protein</fullName>
    </recommendedName>
</protein>